<dbReference type="GO" id="GO:0032993">
    <property type="term" value="C:protein-DNA complex"/>
    <property type="evidence" value="ECO:0007669"/>
    <property type="project" value="TreeGrafter"/>
</dbReference>
<feature type="region of interest" description="Disordered" evidence="6">
    <location>
        <begin position="56"/>
        <end position="107"/>
    </location>
</feature>
<accession>A0A4R5UTF7</accession>
<dbReference type="GO" id="GO:0003681">
    <property type="term" value="F:bent DNA binding"/>
    <property type="evidence" value="ECO:0007669"/>
    <property type="project" value="TreeGrafter"/>
</dbReference>
<evidence type="ECO:0000313" key="8">
    <source>
        <dbReference type="EMBL" id="TDK42276.1"/>
    </source>
</evidence>
<dbReference type="SUPFAM" id="SSF81273">
    <property type="entry name" value="H-NS histone-like proteins"/>
    <property type="match status" value="1"/>
</dbReference>
<feature type="domain" description="DNA-binding protein H-NS-like C-terminal" evidence="7">
    <location>
        <begin position="62"/>
        <end position="107"/>
    </location>
</feature>
<dbReference type="AlphaFoldDB" id="A0A4R5UTF7"/>
<dbReference type="OrthoDB" id="5297879at2"/>
<comment type="caution">
    <text evidence="8">The sequence shown here is derived from an EMBL/GenBank/DDBJ whole genome shotgun (WGS) entry which is preliminary data.</text>
</comment>
<feature type="coiled-coil region" evidence="5">
    <location>
        <begin position="10"/>
        <end position="45"/>
    </location>
</feature>
<evidence type="ECO:0000256" key="1">
    <source>
        <dbReference type="ARBA" id="ARBA00004453"/>
    </source>
</evidence>
<proteinExistence type="inferred from homology"/>
<dbReference type="GO" id="GO:0005829">
    <property type="term" value="C:cytosol"/>
    <property type="evidence" value="ECO:0007669"/>
    <property type="project" value="TreeGrafter"/>
</dbReference>
<evidence type="ECO:0000313" key="9">
    <source>
        <dbReference type="Proteomes" id="UP000295301"/>
    </source>
</evidence>
<dbReference type="SMART" id="SM00528">
    <property type="entry name" value="HNS"/>
    <property type="match status" value="1"/>
</dbReference>
<dbReference type="GO" id="GO:0003680">
    <property type="term" value="F:minor groove of adenine-thymine-rich DNA binding"/>
    <property type="evidence" value="ECO:0007669"/>
    <property type="project" value="TreeGrafter"/>
</dbReference>
<sequence>MALDLTSMTRKELLQLQKDVEKALKDAEQRERREALKAAEKAAAEFGFSLSELSTDAAARGATKKPKTPPKYRNPDNHEQTWSGRGRKPQWVHDALSRGADITDMEI</sequence>
<dbReference type="InterPro" id="IPR037150">
    <property type="entry name" value="H-NS_C_dom_sf"/>
</dbReference>
<evidence type="ECO:0000256" key="2">
    <source>
        <dbReference type="ARBA" id="ARBA00010610"/>
    </source>
</evidence>
<keyword evidence="9" id="KW-1185">Reference proteome</keyword>
<organism evidence="8 9">
    <name type="scientific">Antarcticimicrobium luteum</name>
    <dbReference type="NCBI Taxonomy" id="2547397"/>
    <lineage>
        <taxon>Bacteria</taxon>
        <taxon>Pseudomonadati</taxon>
        <taxon>Pseudomonadota</taxon>
        <taxon>Alphaproteobacteria</taxon>
        <taxon>Rhodobacterales</taxon>
        <taxon>Paracoccaceae</taxon>
        <taxon>Antarcticimicrobium</taxon>
    </lineage>
</organism>
<keyword evidence="4" id="KW-0238">DNA-binding</keyword>
<dbReference type="GO" id="GO:0009295">
    <property type="term" value="C:nucleoid"/>
    <property type="evidence" value="ECO:0007669"/>
    <property type="project" value="UniProtKB-SubCell"/>
</dbReference>
<dbReference type="Pfam" id="PF00816">
    <property type="entry name" value="Histone_HNS"/>
    <property type="match status" value="1"/>
</dbReference>
<evidence type="ECO:0000259" key="7">
    <source>
        <dbReference type="SMART" id="SM00528"/>
    </source>
</evidence>
<dbReference type="PANTHER" id="PTHR38097">
    <property type="match status" value="1"/>
</dbReference>
<dbReference type="GO" id="GO:0001217">
    <property type="term" value="F:DNA-binding transcription repressor activity"/>
    <property type="evidence" value="ECO:0007669"/>
    <property type="project" value="TreeGrafter"/>
</dbReference>
<dbReference type="Gene3D" id="4.10.430.10">
    <property type="entry name" value="Histone-like protein H-NS, C-terminal domain"/>
    <property type="match status" value="1"/>
</dbReference>
<comment type="subcellular location">
    <subcellularLocation>
        <location evidence="1">Cytoplasm</location>
        <location evidence="1">Nucleoid</location>
    </subcellularLocation>
</comment>
<reference evidence="8 9" key="1">
    <citation type="submission" date="2019-03" db="EMBL/GenBank/DDBJ databases">
        <title>Ruegeria lutea sp. nov., a novel strain, isolated from marine sediment, the Masan Bay, South Korea.</title>
        <authorList>
            <person name="Kim J."/>
            <person name="Kim D.-Y."/>
            <person name="Lee S.-S."/>
        </authorList>
    </citation>
    <scope>NUCLEOTIDE SEQUENCE [LARGE SCALE GENOMIC DNA]</scope>
    <source>
        <strain evidence="8 9">318-1</strain>
    </source>
</reference>
<dbReference type="InterPro" id="IPR027444">
    <property type="entry name" value="H-NS_C_dom"/>
</dbReference>
<dbReference type="EMBL" id="SMUV01000073">
    <property type="protein sequence ID" value="TDK42276.1"/>
    <property type="molecule type" value="Genomic_DNA"/>
</dbReference>
<dbReference type="PANTHER" id="PTHR38097:SF2">
    <property type="entry name" value="DNA-BINDING PROTEIN STPA"/>
    <property type="match status" value="1"/>
</dbReference>
<name>A0A4R5UTF7_9RHOB</name>
<evidence type="ECO:0000256" key="6">
    <source>
        <dbReference type="SAM" id="MobiDB-lite"/>
    </source>
</evidence>
<gene>
    <name evidence="8" type="ORF">E1832_19245</name>
</gene>
<keyword evidence="3" id="KW-0963">Cytoplasm</keyword>
<dbReference type="Proteomes" id="UP000295301">
    <property type="component" value="Unassembled WGS sequence"/>
</dbReference>
<evidence type="ECO:0000256" key="5">
    <source>
        <dbReference type="SAM" id="Coils"/>
    </source>
</evidence>
<dbReference type="RefSeq" id="WP_133361404.1">
    <property type="nucleotide sequence ID" value="NZ_SMUV01000073.1"/>
</dbReference>
<evidence type="ECO:0000256" key="3">
    <source>
        <dbReference type="ARBA" id="ARBA00022490"/>
    </source>
</evidence>
<keyword evidence="5" id="KW-0175">Coiled coil</keyword>
<dbReference type="GO" id="GO:0000976">
    <property type="term" value="F:transcription cis-regulatory region binding"/>
    <property type="evidence" value="ECO:0007669"/>
    <property type="project" value="TreeGrafter"/>
</dbReference>
<evidence type="ECO:0000256" key="4">
    <source>
        <dbReference type="ARBA" id="ARBA00023125"/>
    </source>
</evidence>
<comment type="similarity">
    <text evidence="2">Belongs to the histone-like protein H-NS family.</text>
</comment>
<protein>
    <submittedName>
        <fullName evidence="8">H-NS histone family protein</fullName>
    </submittedName>
</protein>